<gene>
    <name evidence="10" type="ORF">HMPREF9725_00102</name>
</gene>
<dbReference type="SUPFAM" id="SSF53335">
    <property type="entry name" value="S-adenosyl-L-methionine-dependent methyltransferases"/>
    <property type="match status" value="1"/>
</dbReference>
<dbReference type="InterPro" id="IPR002941">
    <property type="entry name" value="DNA_methylase_N4/N6"/>
</dbReference>
<dbReference type="GO" id="GO:0009307">
    <property type="term" value="P:DNA restriction-modification system"/>
    <property type="evidence" value="ECO:0007669"/>
    <property type="project" value="UniProtKB-KW"/>
</dbReference>
<evidence type="ECO:0000256" key="5">
    <source>
        <dbReference type="ARBA" id="ARBA00022747"/>
    </source>
</evidence>
<organism evidence="10">
    <name type="scientific">Treponema denticola H1-T</name>
    <dbReference type="NCBI Taxonomy" id="999431"/>
    <lineage>
        <taxon>Bacteria</taxon>
        <taxon>Pseudomonadati</taxon>
        <taxon>Spirochaetota</taxon>
        <taxon>Spirochaetia</taxon>
        <taxon>Spirochaetales</taxon>
        <taxon>Treponemataceae</taxon>
        <taxon>Treponema</taxon>
    </lineage>
</organism>
<evidence type="ECO:0000256" key="2">
    <source>
        <dbReference type="ARBA" id="ARBA00022603"/>
    </source>
</evidence>
<dbReference type="GO" id="GO:0032259">
    <property type="term" value="P:methylation"/>
    <property type="evidence" value="ECO:0007669"/>
    <property type="project" value="UniProtKB-KW"/>
</dbReference>
<dbReference type="InterPro" id="IPR001091">
    <property type="entry name" value="RM_Methyltransferase"/>
</dbReference>
<proteinExistence type="inferred from homology"/>
<keyword evidence="4" id="KW-0949">S-adenosyl-L-methionine</keyword>
<evidence type="ECO:0000256" key="8">
    <source>
        <dbReference type="RuleBase" id="RU362026"/>
    </source>
</evidence>
<evidence type="ECO:0000259" key="9">
    <source>
        <dbReference type="Pfam" id="PF01555"/>
    </source>
</evidence>
<dbReference type="HOGENOM" id="CLU_024927_2_0_12"/>
<protein>
    <recommendedName>
        <fullName evidence="8">Methyltransferase</fullName>
        <ecNumber evidence="8">2.1.1.-</ecNumber>
    </recommendedName>
</protein>
<keyword evidence="3" id="KW-0808">Transferase</keyword>
<sequence length="255" mass="29067">MINNLLIGDCRNILPSLPDKLVQCVVTSPPYFNLRDYGVEGQIGLEDSVEDYVNSLVNVFREVKRILKDDGTLWLNLGDSYAGSGKNRNAKGIDYGIKEEYEDAHHKGRRRGIIKKTPLSGKLKPKDLIGVPWRVAFALQDDGWYLRQDIIWNKPNVMPEAVKDRCTKSHEYIFLLSKNKKYYFDNEAIKEPVVSIKGNNKTFRNGGVYTKKLDPFFGSGTVAEVAALFNRNWIGIDINEEYVPLYKKRLGLFAS</sequence>
<dbReference type="Proteomes" id="UP000011708">
    <property type="component" value="Chromosome"/>
</dbReference>
<dbReference type="EMBL" id="AGDW01000001">
    <property type="protein sequence ID" value="EMB34563.1"/>
    <property type="molecule type" value="Genomic_DNA"/>
</dbReference>
<dbReference type="InterPro" id="IPR017985">
    <property type="entry name" value="MeTrfase_CN4_CS"/>
</dbReference>
<keyword evidence="5" id="KW-0680">Restriction system</keyword>
<dbReference type="Pfam" id="PF01555">
    <property type="entry name" value="N6_N4_Mtase"/>
    <property type="match status" value="2"/>
</dbReference>
<accession>M2CLY3</accession>
<feature type="domain" description="DNA methylase N-4/N-6" evidence="9">
    <location>
        <begin position="22"/>
        <end position="200"/>
    </location>
</feature>
<comment type="catalytic activity">
    <reaction evidence="7">
        <text>a 2'-deoxycytidine in DNA + S-adenosyl-L-methionine = an N(4)-methyl-2'-deoxycytidine in DNA + S-adenosyl-L-homocysteine + H(+)</text>
        <dbReference type="Rhea" id="RHEA:16857"/>
        <dbReference type="Rhea" id="RHEA-COMP:11369"/>
        <dbReference type="Rhea" id="RHEA-COMP:13674"/>
        <dbReference type="ChEBI" id="CHEBI:15378"/>
        <dbReference type="ChEBI" id="CHEBI:57856"/>
        <dbReference type="ChEBI" id="CHEBI:59789"/>
        <dbReference type="ChEBI" id="CHEBI:85452"/>
        <dbReference type="ChEBI" id="CHEBI:137933"/>
        <dbReference type="EC" id="2.1.1.113"/>
    </reaction>
</comment>
<evidence type="ECO:0000256" key="3">
    <source>
        <dbReference type="ARBA" id="ARBA00022679"/>
    </source>
</evidence>
<feature type="domain" description="DNA methylase N-4/N-6" evidence="9">
    <location>
        <begin position="213"/>
        <end position="247"/>
    </location>
</feature>
<evidence type="ECO:0000256" key="1">
    <source>
        <dbReference type="ARBA" id="ARBA00010203"/>
    </source>
</evidence>
<dbReference type="PROSITE" id="PS00093">
    <property type="entry name" value="N4_MTASE"/>
    <property type="match status" value="1"/>
</dbReference>
<dbReference type="Gene3D" id="3.40.50.150">
    <property type="entry name" value="Vaccinia Virus protein VP39"/>
    <property type="match status" value="1"/>
</dbReference>
<dbReference type="RefSeq" id="WP_002686797.1">
    <property type="nucleotide sequence ID" value="NZ_CM001794.1"/>
</dbReference>
<dbReference type="InterPro" id="IPR029063">
    <property type="entry name" value="SAM-dependent_MTases_sf"/>
</dbReference>
<comment type="caution">
    <text evidence="10">The sequence shown here is derived from an EMBL/GenBank/DDBJ whole genome shotgun (WGS) entry which is preliminary data.</text>
</comment>
<dbReference type="EC" id="2.1.1.-" evidence="8"/>
<comment type="similarity">
    <text evidence="1">Belongs to the N(4)/N(6)-methyltransferase family. N(4) subfamily.</text>
</comment>
<evidence type="ECO:0000256" key="6">
    <source>
        <dbReference type="ARBA" id="ARBA00023125"/>
    </source>
</evidence>
<dbReference type="GO" id="GO:0003677">
    <property type="term" value="F:DNA binding"/>
    <property type="evidence" value="ECO:0007669"/>
    <property type="project" value="UniProtKB-KW"/>
</dbReference>
<name>M2CLY3_TREDN</name>
<dbReference type="AlphaFoldDB" id="M2CLY3"/>
<evidence type="ECO:0000256" key="7">
    <source>
        <dbReference type="ARBA" id="ARBA00049120"/>
    </source>
</evidence>
<evidence type="ECO:0000313" key="10">
    <source>
        <dbReference type="EMBL" id="EMB34563.1"/>
    </source>
</evidence>
<evidence type="ECO:0000256" key="4">
    <source>
        <dbReference type="ARBA" id="ARBA00022691"/>
    </source>
</evidence>
<dbReference type="GO" id="GO:0015667">
    <property type="term" value="F:site-specific DNA-methyltransferase (cytosine-N4-specific) activity"/>
    <property type="evidence" value="ECO:0007669"/>
    <property type="project" value="UniProtKB-EC"/>
</dbReference>
<keyword evidence="6" id="KW-0238">DNA-binding</keyword>
<dbReference type="GO" id="GO:0008170">
    <property type="term" value="F:N-methyltransferase activity"/>
    <property type="evidence" value="ECO:0007669"/>
    <property type="project" value="InterPro"/>
</dbReference>
<dbReference type="PATRIC" id="fig|999431.4.peg.105"/>
<reference evidence="10" key="1">
    <citation type="submission" date="2012-01" db="EMBL/GenBank/DDBJ databases">
        <title>The Genome Sequence of Treponema denticola H1-T.</title>
        <authorList>
            <consortium name="The Broad Institute Genome Sequencing Platform"/>
            <person name="Earl A."/>
            <person name="Ward D."/>
            <person name="Feldgarden M."/>
            <person name="Gevers D."/>
            <person name="Blanton J.M."/>
            <person name="Fenno C.J."/>
            <person name="Baranova O.V."/>
            <person name="Mathney J."/>
            <person name="Dewhirst F.E."/>
            <person name="Izard J."/>
            <person name="Young S.K."/>
            <person name="Zeng Q."/>
            <person name="Gargeya S."/>
            <person name="Fitzgerald M."/>
            <person name="Haas B."/>
            <person name="Abouelleil A."/>
            <person name="Alvarado L."/>
            <person name="Arachchi H.M."/>
            <person name="Berlin A."/>
            <person name="Chapman S.B."/>
            <person name="Gearin G."/>
            <person name="Goldberg J."/>
            <person name="Griggs A."/>
            <person name="Gujja S."/>
            <person name="Hansen M."/>
            <person name="Heiman D."/>
            <person name="Howarth C."/>
            <person name="Larimer J."/>
            <person name="Lui A."/>
            <person name="MacDonald P.J.P."/>
            <person name="McCowen C."/>
            <person name="Montmayeur A."/>
            <person name="Murphy C."/>
            <person name="Neiman D."/>
            <person name="Pearson M."/>
            <person name="Priest M."/>
            <person name="Roberts A."/>
            <person name="Saif S."/>
            <person name="Shea T."/>
            <person name="Sisk P."/>
            <person name="Stolte C."/>
            <person name="Sykes S."/>
            <person name="Wortman J."/>
            <person name="Nusbaum C."/>
            <person name="Birren B."/>
        </authorList>
    </citation>
    <scope>NUCLEOTIDE SEQUENCE [LARGE SCALE GENOMIC DNA]</scope>
    <source>
        <strain evidence="10">H1-T</strain>
    </source>
</reference>
<keyword evidence="2" id="KW-0489">Methyltransferase</keyword>
<dbReference type="PRINTS" id="PR00508">
    <property type="entry name" value="S21N4MTFRASE"/>
</dbReference>